<evidence type="ECO:0000313" key="4">
    <source>
        <dbReference type="Proteomes" id="UP001183420"/>
    </source>
</evidence>
<feature type="transmembrane region" description="Helical" evidence="1">
    <location>
        <begin position="123"/>
        <end position="143"/>
    </location>
</feature>
<dbReference type="InterPro" id="IPR003675">
    <property type="entry name" value="Rce1/LyrA-like_dom"/>
</dbReference>
<protein>
    <recommendedName>
        <fullName evidence="2">CAAX prenyl protease 2/Lysostaphin resistance protein A-like domain-containing protein</fullName>
    </recommendedName>
</protein>
<dbReference type="EMBL" id="JAVREM010000083">
    <property type="protein sequence ID" value="MDT0323048.1"/>
    <property type="molecule type" value="Genomic_DNA"/>
</dbReference>
<evidence type="ECO:0000313" key="3">
    <source>
        <dbReference type="EMBL" id="MDT0323048.1"/>
    </source>
</evidence>
<feature type="transmembrane region" description="Helical" evidence="1">
    <location>
        <begin position="89"/>
        <end position="117"/>
    </location>
</feature>
<dbReference type="Proteomes" id="UP001183420">
    <property type="component" value="Unassembled WGS sequence"/>
</dbReference>
<sequence>MSAPALALVRVLGVAAAGGLVMAVALGAGTELGAALADAAGFDGGLPARLVPAVLVSALAVPPVRWAARRAGRRAAWLGLGGDGAAWARSFLVGVAVTGAAAALVLGAGTAAGMLSWSRPEPAVLVGFLASNALVAMLLEALPEELTLRGHAWATLRGRLGGRAAALGTVAIFLLVPGASTVVGALTARLVGRDPDPVGLAPGGQRPVDYLVLLTFFGLALVAARTAGTPAPLWTAIGTHLTFLTVNRIALEGEDRRAGWFAVEESPDAVLLVPAYLLVATAVFAALRRRHTRRRRGVARLTAG</sequence>
<feature type="transmembrane region" description="Helical" evidence="1">
    <location>
        <begin position="49"/>
        <end position="68"/>
    </location>
</feature>
<gene>
    <name evidence="3" type="ORF">RNC47_32530</name>
</gene>
<feature type="domain" description="CAAX prenyl protease 2/Lysostaphin resistance protein A-like" evidence="2">
    <location>
        <begin position="130"/>
        <end position="243"/>
    </location>
</feature>
<evidence type="ECO:0000259" key="2">
    <source>
        <dbReference type="Pfam" id="PF02517"/>
    </source>
</evidence>
<keyword evidence="4" id="KW-1185">Reference proteome</keyword>
<accession>A0ABU2LZP2</accession>
<proteinExistence type="predicted"/>
<dbReference type="RefSeq" id="WP_311604048.1">
    <property type="nucleotide sequence ID" value="NZ_JAVREM010000083.1"/>
</dbReference>
<name>A0ABU2LZP2_9ACTN</name>
<keyword evidence="1" id="KW-0472">Membrane</keyword>
<organism evidence="3 4">
    <name type="scientific">Streptomyces millisiae</name>
    <dbReference type="NCBI Taxonomy" id="3075542"/>
    <lineage>
        <taxon>Bacteria</taxon>
        <taxon>Bacillati</taxon>
        <taxon>Actinomycetota</taxon>
        <taxon>Actinomycetes</taxon>
        <taxon>Kitasatosporales</taxon>
        <taxon>Streptomycetaceae</taxon>
        <taxon>Streptomyces</taxon>
    </lineage>
</organism>
<keyword evidence="1" id="KW-0812">Transmembrane</keyword>
<feature type="transmembrane region" description="Helical" evidence="1">
    <location>
        <begin position="164"/>
        <end position="188"/>
    </location>
</feature>
<feature type="transmembrane region" description="Helical" evidence="1">
    <location>
        <begin position="269"/>
        <end position="287"/>
    </location>
</feature>
<evidence type="ECO:0000256" key="1">
    <source>
        <dbReference type="SAM" id="Phobius"/>
    </source>
</evidence>
<comment type="caution">
    <text evidence="3">The sequence shown here is derived from an EMBL/GenBank/DDBJ whole genome shotgun (WGS) entry which is preliminary data.</text>
</comment>
<reference evidence="4" key="1">
    <citation type="submission" date="2023-07" db="EMBL/GenBank/DDBJ databases">
        <title>30 novel species of actinomycetes from the DSMZ collection.</title>
        <authorList>
            <person name="Nouioui I."/>
        </authorList>
    </citation>
    <scope>NUCLEOTIDE SEQUENCE [LARGE SCALE GENOMIC DNA]</scope>
    <source>
        <strain evidence="4">DSM 44918</strain>
    </source>
</reference>
<dbReference type="Pfam" id="PF02517">
    <property type="entry name" value="Rce1-like"/>
    <property type="match status" value="1"/>
</dbReference>
<keyword evidence="1" id="KW-1133">Transmembrane helix</keyword>